<dbReference type="PANTHER" id="PTHR43830:SF3">
    <property type="entry name" value="PROTEIN PSP1"/>
    <property type="match status" value="1"/>
</dbReference>
<dbReference type="Proteomes" id="UP000003573">
    <property type="component" value="Unassembled WGS sequence"/>
</dbReference>
<accession>G5JYE1</accession>
<dbReference type="OrthoDB" id="9779344at2"/>
<dbReference type="NCBIfam" id="NF041131">
    <property type="entry name" value="RicT_YaaT_fam"/>
    <property type="match status" value="1"/>
</dbReference>
<sequence length="268" mass="30171">MIEVIGIKYKDLGNIQYLAADQNYQKGDVLVVQTGKGNYLAQVIQEKIAMSAEKLPSLQNMPKILRIASPSDSDRYQKNLLLAKESFAKVNHLIQKNQLDMRLIDIIFPLERHPVLITFVAEHRVDFRQLLRDLAGLFKARIELRQLNNREETKVYGGLGPCGRALCCSSFLGEFPPVSIKMAKNQNLSLHSDKTMGLCGRLMCCLSFEDDFYRISKEKFPDLGESVETANGYGTIAGIDVISETVKVHFDDKPSLLTYALEEVRVNG</sequence>
<protein>
    <submittedName>
        <fullName evidence="2">PSP1 C-terminal domain protein</fullName>
    </submittedName>
</protein>
<dbReference type="PROSITE" id="PS51411">
    <property type="entry name" value="PSP1_C"/>
    <property type="match status" value="1"/>
</dbReference>
<dbReference type="eggNOG" id="COG1774">
    <property type="taxonomic scope" value="Bacteria"/>
</dbReference>
<reference evidence="2 3" key="1">
    <citation type="journal article" date="2014" name="Int. J. Syst. Evol. Microbiol.">
        <title>Phylogenomics and the dynamic genome evolution of the genus Streptococcus.</title>
        <authorList>
            <consortium name="The Broad Institute Genome Sequencing Platform"/>
            <person name="Richards V.P."/>
            <person name="Palmer S.R."/>
            <person name="Pavinski Bitar P.D."/>
            <person name="Qin X."/>
            <person name="Weinstock G.M."/>
            <person name="Highlander S.K."/>
            <person name="Town C.D."/>
            <person name="Burne R.A."/>
            <person name="Stanhope M.J."/>
        </authorList>
    </citation>
    <scope>NUCLEOTIDE SEQUENCE [LARGE SCALE GENOMIC DNA]</scope>
    <source>
        <strain evidence="2 3">NCTC 11558</strain>
    </source>
</reference>
<dbReference type="PANTHER" id="PTHR43830">
    <property type="entry name" value="PROTEIN PSP1"/>
    <property type="match status" value="1"/>
</dbReference>
<dbReference type="GO" id="GO:0005737">
    <property type="term" value="C:cytoplasm"/>
    <property type="evidence" value="ECO:0007669"/>
    <property type="project" value="TreeGrafter"/>
</dbReference>
<dbReference type="InterPro" id="IPR007557">
    <property type="entry name" value="PSP1_C"/>
</dbReference>
<dbReference type="Pfam" id="PF04468">
    <property type="entry name" value="PSP1"/>
    <property type="match status" value="1"/>
</dbReference>
<dbReference type="STRING" id="764298.STRMA_0202"/>
<comment type="caution">
    <text evidence="2">The sequence shown here is derived from an EMBL/GenBank/DDBJ whole genome shotgun (WGS) entry which is preliminary data.</text>
</comment>
<dbReference type="AlphaFoldDB" id="G5JYE1"/>
<proteinExistence type="predicted"/>
<gene>
    <name evidence="2" type="ORF">STRMA_0202</name>
</gene>
<feature type="domain" description="PSP1 C-terminal" evidence="1">
    <location>
        <begin position="62"/>
        <end position="147"/>
    </location>
</feature>
<dbReference type="RefSeq" id="WP_003078829.1">
    <property type="nucleotide sequence ID" value="NZ_AEUW02000001.1"/>
</dbReference>
<name>G5JYE1_9STRE</name>
<evidence type="ECO:0000259" key="1">
    <source>
        <dbReference type="PROSITE" id="PS51411"/>
    </source>
</evidence>
<dbReference type="EMBL" id="AEUW02000001">
    <property type="protein sequence ID" value="EHJ51706.1"/>
    <property type="molecule type" value="Genomic_DNA"/>
</dbReference>
<keyword evidence="3" id="KW-1185">Reference proteome</keyword>
<evidence type="ECO:0000313" key="3">
    <source>
        <dbReference type="Proteomes" id="UP000003573"/>
    </source>
</evidence>
<dbReference type="InterPro" id="IPR047767">
    <property type="entry name" value="PSP1-like"/>
</dbReference>
<evidence type="ECO:0000313" key="2">
    <source>
        <dbReference type="EMBL" id="EHJ51706.1"/>
    </source>
</evidence>
<organism evidence="2 3">
    <name type="scientific">Streptococcus macacae NCTC 11558</name>
    <dbReference type="NCBI Taxonomy" id="764298"/>
    <lineage>
        <taxon>Bacteria</taxon>
        <taxon>Bacillati</taxon>
        <taxon>Bacillota</taxon>
        <taxon>Bacilli</taxon>
        <taxon>Lactobacillales</taxon>
        <taxon>Streptococcaceae</taxon>
        <taxon>Streptococcus</taxon>
    </lineage>
</organism>